<name>A0A367ZKL2_9BACT</name>
<dbReference type="EMBL" id="QOQW01000030">
    <property type="protein sequence ID" value="RCK77911.1"/>
    <property type="molecule type" value="Genomic_DNA"/>
</dbReference>
<dbReference type="AlphaFoldDB" id="A0A367ZKL2"/>
<evidence type="ECO:0000313" key="3">
    <source>
        <dbReference type="Proteomes" id="UP000252355"/>
    </source>
</evidence>
<gene>
    <name evidence="2" type="ORF">OZSIB_1949</name>
</gene>
<comment type="caution">
    <text evidence="2">The sequence shown here is derived from an EMBL/GenBank/DDBJ whole genome shotgun (WGS) entry which is preliminary data.</text>
</comment>
<accession>A0A367ZKL2</accession>
<feature type="region of interest" description="Disordered" evidence="1">
    <location>
        <begin position="1"/>
        <end position="41"/>
    </location>
</feature>
<proteinExistence type="predicted"/>
<protein>
    <submittedName>
        <fullName evidence="2">Uncharacterized protein</fullName>
    </submittedName>
</protein>
<sequence>MPGSQFTPHGALLADQVPGMDGSGARGWDPGGRPRYPSRGRESDLLVFRCSTTTIGTRSARL</sequence>
<evidence type="ECO:0000313" key="2">
    <source>
        <dbReference type="EMBL" id="RCK77911.1"/>
    </source>
</evidence>
<evidence type="ECO:0000256" key="1">
    <source>
        <dbReference type="SAM" id="MobiDB-lite"/>
    </source>
</evidence>
<dbReference type="Proteomes" id="UP000252355">
    <property type="component" value="Unassembled WGS sequence"/>
</dbReference>
<reference evidence="2 3" key="1">
    <citation type="submission" date="2018-05" db="EMBL/GenBank/DDBJ databases">
        <title>A metagenomic window into the 2 km-deep terrestrial subsurface aquifer revealed taxonomically and functionally diverse microbial community comprising novel uncultured bacterial lineages.</title>
        <authorList>
            <person name="Kadnikov V.V."/>
            <person name="Mardanov A.V."/>
            <person name="Beletsky A.V."/>
            <person name="Banks D."/>
            <person name="Pimenov N.V."/>
            <person name="Frank Y.A."/>
            <person name="Karnachuk O.V."/>
            <person name="Ravin N.V."/>
        </authorList>
    </citation>
    <scope>NUCLEOTIDE SEQUENCE [LARGE SCALE GENOMIC DNA]</scope>
    <source>
        <strain evidence="2">BY5</strain>
    </source>
</reference>
<organism evidence="2 3">
    <name type="scientific">Candidatus Ozemobacter sibiricus</name>
    <dbReference type="NCBI Taxonomy" id="2268124"/>
    <lineage>
        <taxon>Bacteria</taxon>
        <taxon>Candidatus Ozemobacteria</taxon>
        <taxon>Candidatus Ozemobacterales</taxon>
        <taxon>Candidatus Ozemobacteraceae</taxon>
        <taxon>Candidatus Ozemobacter</taxon>
    </lineage>
</organism>